<dbReference type="SUPFAM" id="SSF50729">
    <property type="entry name" value="PH domain-like"/>
    <property type="match status" value="1"/>
</dbReference>
<name>A0A443SRN5_9ACAR</name>
<dbReference type="InterPro" id="IPR018159">
    <property type="entry name" value="Spectrin/alpha-actinin"/>
</dbReference>
<dbReference type="Proteomes" id="UP000288716">
    <property type="component" value="Unassembled WGS sequence"/>
</dbReference>
<feature type="region of interest" description="Disordered" evidence="14">
    <location>
        <begin position="2635"/>
        <end position="2659"/>
    </location>
</feature>
<dbReference type="InterPro" id="IPR011993">
    <property type="entry name" value="PH-like_dom_sf"/>
</dbReference>
<evidence type="ECO:0000256" key="3">
    <source>
        <dbReference type="ARBA" id="ARBA00022443"/>
    </source>
</evidence>
<keyword evidence="19" id="KW-1185">Reference proteome</keyword>
<keyword evidence="7" id="KW-0344">Guanine-nucleotide releasing factor</keyword>
<dbReference type="GO" id="GO:0005737">
    <property type="term" value="C:cytoplasm"/>
    <property type="evidence" value="ECO:0007669"/>
    <property type="project" value="UniProtKB-ARBA"/>
</dbReference>
<dbReference type="CDD" id="cd00176">
    <property type="entry name" value="SPEC"/>
    <property type="match status" value="11"/>
</dbReference>
<evidence type="ECO:0000256" key="7">
    <source>
        <dbReference type="ARBA" id="ARBA00022658"/>
    </source>
</evidence>
<dbReference type="GO" id="GO:0005085">
    <property type="term" value="F:guanyl-nucleotide exchange factor activity"/>
    <property type="evidence" value="ECO:0007669"/>
    <property type="project" value="UniProtKB-KW"/>
</dbReference>
<evidence type="ECO:0000256" key="1">
    <source>
        <dbReference type="ARBA" id="ARBA00004245"/>
    </source>
</evidence>
<dbReference type="EMBL" id="NCKV01000633">
    <property type="protein sequence ID" value="RWS30125.1"/>
    <property type="molecule type" value="Genomic_DNA"/>
</dbReference>
<keyword evidence="9" id="KW-0677">Repeat</keyword>
<comment type="subcellular location">
    <subcellularLocation>
        <location evidence="1">Cytoplasm</location>
        <location evidence="1">Cytoskeleton</location>
    </subcellularLocation>
</comment>
<gene>
    <name evidence="18" type="ORF">B4U80_04019</name>
</gene>
<evidence type="ECO:0000256" key="10">
    <source>
        <dbReference type="ARBA" id="ARBA00023203"/>
    </source>
</evidence>
<dbReference type="InterPro" id="IPR001452">
    <property type="entry name" value="SH3_domain"/>
</dbReference>
<feature type="coiled-coil region" evidence="13">
    <location>
        <begin position="658"/>
        <end position="685"/>
    </location>
</feature>
<evidence type="ECO:0000256" key="13">
    <source>
        <dbReference type="SAM" id="Coils"/>
    </source>
</evidence>
<dbReference type="FunFam" id="1.20.58.60:FF:000007">
    <property type="entry name" value="Spectrin alpha chain non-erythrocytic 1"/>
    <property type="match status" value="1"/>
</dbReference>
<dbReference type="FunFam" id="1.10.418.10:FF:000043">
    <property type="entry name" value="Spectrin beta chain, non-erythrocytic"/>
    <property type="match status" value="1"/>
</dbReference>
<dbReference type="Gene3D" id="2.30.30.40">
    <property type="entry name" value="SH3 Domains"/>
    <property type="match status" value="1"/>
</dbReference>
<dbReference type="FunFam" id="1.10.418.10:FF:000001">
    <property type="entry name" value="Actinin alpha 1"/>
    <property type="match status" value="1"/>
</dbReference>
<evidence type="ECO:0000259" key="16">
    <source>
        <dbReference type="PROSITE" id="PS50003"/>
    </source>
</evidence>
<dbReference type="PANTHER" id="PTHR11915">
    <property type="entry name" value="SPECTRIN/FILAMIN RELATED CYTOSKELETAL PROTEIN"/>
    <property type="match status" value="1"/>
</dbReference>
<keyword evidence="10" id="KW-0009">Actin-binding</keyword>
<dbReference type="SMART" id="SM00326">
    <property type="entry name" value="SH3"/>
    <property type="match status" value="1"/>
</dbReference>
<dbReference type="Gene3D" id="2.30.29.30">
    <property type="entry name" value="Pleckstrin-homology domain (PH domain)/Phosphotyrosine-binding domain (PTB)"/>
    <property type="match status" value="1"/>
</dbReference>
<dbReference type="SMART" id="SM00150">
    <property type="entry name" value="SPEC"/>
    <property type="match status" value="19"/>
</dbReference>
<dbReference type="InterPro" id="IPR002017">
    <property type="entry name" value="Spectrin_repeat"/>
</dbReference>
<dbReference type="CDD" id="cd21194">
    <property type="entry name" value="CH_beta_spectrin_rpt2"/>
    <property type="match status" value="1"/>
</dbReference>
<dbReference type="GO" id="GO:0003779">
    <property type="term" value="F:actin binding"/>
    <property type="evidence" value="ECO:0007669"/>
    <property type="project" value="UniProtKB-KW"/>
</dbReference>
<dbReference type="GO" id="GO:0051693">
    <property type="term" value="P:actin filament capping"/>
    <property type="evidence" value="ECO:0007669"/>
    <property type="project" value="UniProtKB-KW"/>
</dbReference>
<dbReference type="FunFam" id="1.20.58.60:FF:000019">
    <property type="entry name" value="Spectrin beta chain"/>
    <property type="match status" value="1"/>
</dbReference>
<dbReference type="InterPro" id="IPR001715">
    <property type="entry name" value="CH_dom"/>
</dbReference>
<evidence type="ECO:0000259" key="17">
    <source>
        <dbReference type="PROSITE" id="PS50021"/>
    </source>
</evidence>
<dbReference type="Pfam" id="PF15410">
    <property type="entry name" value="PH_9"/>
    <property type="match status" value="1"/>
</dbReference>
<keyword evidence="6" id="KW-0597">Phosphoprotein</keyword>
<feature type="domain" description="SH3" evidence="15">
    <location>
        <begin position="847"/>
        <end position="905"/>
    </location>
</feature>
<evidence type="ECO:0000313" key="18">
    <source>
        <dbReference type="EMBL" id="RWS30125.1"/>
    </source>
</evidence>
<dbReference type="SUPFAM" id="SSF47576">
    <property type="entry name" value="Calponin-homology domain, CH-domain"/>
    <property type="match status" value="1"/>
</dbReference>
<feature type="compositionally biased region" description="Polar residues" evidence="14">
    <location>
        <begin position="2759"/>
        <end position="2785"/>
    </location>
</feature>
<dbReference type="FunFam" id="2.30.29.30:FF:000024">
    <property type="entry name" value="Spectrin beta chain"/>
    <property type="match status" value="1"/>
</dbReference>
<keyword evidence="8" id="KW-0493">Microtubule</keyword>
<feature type="coiled-coil region" evidence="13">
    <location>
        <begin position="584"/>
        <end position="611"/>
    </location>
</feature>
<feature type="domain" description="Calponin-homology (CH)" evidence="17">
    <location>
        <begin position="35"/>
        <end position="138"/>
    </location>
</feature>
<comment type="caution">
    <text evidence="18">The sequence shown here is derived from an EMBL/GenBank/DDBJ whole genome shotgun (WGS) entry which is preliminary data.</text>
</comment>
<dbReference type="InterPro" id="IPR036872">
    <property type="entry name" value="CH_dom_sf"/>
</dbReference>
<dbReference type="InterPro" id="IPR001849">
    <property type="entry name" value="PH_domain"/>
</dbReference>
<keyword evidence="5" id="KW-0963">Cytoplasm</keyword>
<sequence length="2792" mass="323652">NWTAESLYIVKMSQREDLLKFETGRIKALQEERLHIQKKTFTKWMNSFLAKARMEVEDLFIDLADGKKLLKLLEIISGEKLGKPNSGKMRVHKIENVNKSLAFLHTKVRLESIGAEDIVDGNPRLILGLLWTIILRFQIQEIEIDVNEDDESSEKKSAKDALLLWCQRKTNGYKNVNITDFSGSWRSGMGFNALIHSHRPDLIDYNSLNPTNHIENLDLAFDVAERELGVSKLLDAEDIDTSKPDEKSVMTYVSSFYHTFARMKSEIKGGRRIANIIGQLMEIDRLQYQYESFTAKLLTWIQNKTAQLNGRDFPNSLDSIQGEMIKFKDYRTVEKPPKYKERSEIEALLFNIQTKMKSLGQPLYVPPEGKYVQDIQKAWESLEKAEHLREVALREELLRLEKLENLAFRFERKSILREGYLKEMIQVLSDPRYGSNLSQVEATVKKHEAISADILAREERIESLTTMANELIDGNYHGKDAVASRRDDILKRWKYLLDLLQQRKDSLTAASNLMSSMRELDTVRNEIKEMQKSLSFEESVGARHLSAVEDLLQNQHLMEMQITSQGETIRKLCNTSSNLLKQNQSTISKEAELLKQRLDSLNNDYLNLNDTAKHRHNKLEEMRQYFQFVEDEEEVEAWIIERQRICQAVLPSKDLLGVISLQQKHKALEAEIKAHRQRIRKVIEGGENLLSHKHTEENDIRLRIGELQKQWDHLHELVALKRKQLEDAVEAFQYHADANEAESWMKEKMQLVTSKDYGKDEPSVSALLQRHSRLESEVNAYENDIKRLNDQSENMIKSGIASLFMICGDAFSASTAVNNGDSEEVPAEEWVEELIEKEVMQDVVEEIKIAQVKVLYPFSGQDGFDITKGEILLLLEKTNQDWWNVRKASGWDGFVPANYVQEIEEKAIKKVVKKPVKVLEKQKVKKIVKKSKKFKRNNKRRLSIICDAEGVEQRQRNINSTYDELVELAKARRQHLEDALQLFRFNRECSNFESWMKEKESSMLETQALHQQKMQEKQKKQPSTVSDPIEILKKKFENFITDLSANRQRVDDIDRMASEFTTGRQQHYSAAIKQRQQQIHHDWDKLNRLRNDIGKNVEGLSTVDMFNQSCDDAIEWMNEKIDKMEFSDNLTRDLKTIQALQRKHENLERELAPIEEKINKVTLLADSVKNAYPSEKRNVIDRQVAVKEKWEKVKEKAVEKRHKLDESLGLQILKNSTLDLLSWSKGYVKQALTSDDTSLIKDVATAEMFLKNHEDLGCEIAAKSPDFKDLQELGTQLLKQKPNDEMMHLLKELKDEHEIVCKSWQEKDNWLKQCKDLMIFNQEADHWETINNSHLTYLEYDDLGTTLDDVEVFIKRHDNFLATLAAQEERFHHFNEMANKLINARHYNSTNVDARRKQIIEKRNYVKDKALQRQQDLKDALSYQQFRADAEDFSSWCADKIKVASDDSYKDMINMEQKLQKHEAFEAELGSSHSRLLALNRAGQLLVDNDHFAFESIKQILDDVNSQWEELCSKTGERGMGLRQALAQATYNRTIEHAKVKLDELETSLSSAEFGNDLRNCKELIKKHQATEIELSACESKINELVDFGEQMATTHFDGENIRKGCADVKGRLNKLFVPSRDRKQKLNESLKYHQFVFEVNAELQWISDRETSANLTDCIQSLLEAQNLLKKHQKLEREITGHKIQIDKTLANGHSLIAQGHVCEANITQKCDELEGSWKNLISLSVERQRKLDAALKSQMFLFEGNEIETWINEKLDYLKSTGCGKDEDAVIKLLTKQKALELEIDTYEGLLKEMKHQCNQMVESKKHNDEEKLVKRVEDLEEQLKNLQQIVNVRRDKLIESKHFHEYVRESEDFHNWIMEQMQAAGSEEYGQDYERLLIIQSKFHDFKRRVEASLERFNLCEEMAEKLLKTDKSVEVQARQEQLKDAWLLLLDHIDARNQKLIAAAEIHRFNRDVAEALSRIQEKYSLVNVNDTGKDLHSVQSLLRKHEGFENDLVALETQLQVLIDDSARLQAAYPGGNAEHILKQQQLVVQQWNTLQERAALRKDHIQASYQLQRFISSVRDLERWADSLGTEIGTQEKVRDVVGAQELKTEHERIKAEIETRESDFSAVVKRGETLINEEKHFATTEIKLHLTRLLQCREALHTAWQLKKVYLDQLTDLHFFLRDAKQLDQLSAQQEHILTTCDLGTTVEQIDANIKKHEAFEKLLLSQDEKLSALQFSGNKLLQQNHFDSETIKRRMDDVTTRRLKVKELSKKRMKILHDQRILAQFRRDVVEAESWIEDRIRRMNADQLATRDVFAAETQLNRHKEYKAEIDMRTQFFEEFKIVGEGIIRKGHSMSEEVKDKIDRLMEAWSELHDTWNKRLFIYEQNLDAQIFRRDADHLESWLQSKMVVLKDGSLGDSLEEVEELIQSHDGIMRNAQEERFEALMRVTLVEEMFQKQQQAEKERLNHKERDSKLNLKDNRRSNHEKKKDDTDGSIGFVKRVESFIAPKGSRHSSHRNSRSASELPPVEIEGILDRKHELQSSGKKATARSWKTYYTVLCGQLLCFFKDKDNFIDNVAASSPVSVLGAKCFRAANYTKRKHVFRLQLFDGSEYLFAVGNEQNLNEWMNKVSFHASLPPSMQLLSYDTHKRTSTNRSSSNPESPAEDVSNTSTPVQEIIGKCETSSQGSSSPEFQRNTLSGDIELKTPPSPSKRPPPPPPPGEVHSRPPAPLPVGDTVLRGPPPLPPPRTVTVINNRPEDEVYDLEYSRRNETNGARSSSFRQSYPPRQTNNSHNGDMSNSHEGKH</sequence>
<feature type="domain" description="PH" evidence="16">
    <location>
        <begin position="2514"/>
        <end position="2622"/>
    </location>
</feature>
<evidence type="ECO:0000256" key="14">
    <source>
        <dbReference type="SAM" id="MobiDB-lite"/>
    </source>
</evidence>
<dbReference type="SUPFAM" id="SSF46966">
    <property type="entry name" value="Spectrin repeat"/>
    <property type="match status" value="17"/>
</dbReference>
<feature type="coiled-coil region" evidence="13">
    <location>
        <begin position="1130"/>
        <end position="1157"/>
    </location>
</feature>
<dbReference type="PRINTS" id="PR00683">
    <property type="entry name" value="SPECTRINPH"/>
</dbReference>
<evidence type="ECO:0000256" key="2">
    <source>
        <dbReference type="ARBA" id="ARBA00006826"/>
    </source>
</evidence>
<feature type="domain" description="Calponin-homology (CH)" evidence="17">
    <location>
        <begin position="156"/>
        <end position="261"/>
    </location>
</feature>
<dbReference type="PROSITE" id="PS00020">
    <property type="entry name" value="ACTININ_2"/>
    <property type="match status" value="1"/>
</dbReference>
<evidence type="ECO:0000313" key="19">
    <source>
        <dbReference type="Proteomes" id="UP000288716"/>
    </source>
</evidence>
<dbReference type="SMART" id="SM00033">
    <property type="entry name" value="CH"/>
    <property type="match status" value="2"/>
</dbReference>
<keyword evidence="4" id="KW-0117">Actin capping</keyword>
<evidence type="ECO:0000256" key="8">
    <source>
        <dbReference type="ARBA" id="ARBA00022701"/>
    </source>
</evidence>
<reference evidence="18 19" key="1">
    <citation type="journal article" date="2018" name="Gigascience">
        <title>Genomes of trombidid mites reveal novel predicted allergens and laterally-transferred genes associated with secondary metabolism.</title>
        <authorList>
            <person name="Dong X."/>
            <person name="Chaisiri K."/>
            <person name="Xia D."/>
            <person name="Armstrong S.D."/>
            <person name="Fang Y."/>
            <person name="Donnelly M.J."/>
            <person name="Kadowaki T."/>
            <person name="McGarry J.W."/>
            <person name="Darby A.C."/>
            <person name="Makepeace B.L."/>
        </authorList>
    </citation>
    <scope>NUCLEOTIDE SEQUENCE [LARGE SCALE GENOMIC DNA]</scope>
    <source>
        <strain evidence="18">UoL-UT</strain>
    </source>
</reference>
<dbReference type="CDD" id="cd10571">
    <property type="entry name" value="PH_beta_spectrin"/>
    <property type="match status" value="1"/>
</dbReference>
<feature type="coiled-coil region" evidence="13">
    <location>
        <begin position="513"/>
        <end position="540"/>
    </location>
</feature>
<evidence type="ECO:0000256" key="5">
    <source>
        <dbReference type="ARBA" id="ARBA00022490"/>
    </source>
</evidence>
<dbReference type="InterPro" id="IPR001605">
    <property type="entry name" value="PH_dom-spectrin-type"/>
</dbReference>
<dbReference type="PROSITE" id="PS50021">
    <property type="entry name" value="CH"/>
    <property type="match status" value="2"/>
</dbReference>
<dbReference type="Gene3D" id="1.10.418.10">
    <property type="entry name" value="Calponin-like domain"/>
    <property type="match status" value="2"/>
</dbReference>
<organism evidence="18 19">
    <name type="scientific">Leptotrombidium deliense</name>
    <dbReference type="NCBI Taxonomy" id="299467"/>
    <lineage>
        <taxon>Eukaryota</taxon>
        <taxon>Metazoa</taxon>
        <taxon>Ecdysozoa</taxon>
        <taxon>Arthropoda</taxon>
        <taxon>Chelicerata</taxon>
        <taxon>Arachnida</taxon>
        <taxon>Acari</taxon>
        <taxon>Acariformes</taxon>
        <taxon>Trombidiformes</taxon>
        <taxon>Prostigmata</taxon>
        <taxon>Anystina</taxon>
        <taxon>Parasitengona</taxon>
        <taxon>Trombiculoidea</taxon>
        <taxon>Trombiculidae</taxon>
        <taxon>Leptotrombidium</taxon>
    </lineage>
</organism>
<feature type="region of interest" description="Disordered" evidence="14">
    <location>
        <begin position="2446"/>
        <end position="2481"/>
    </location>
</feature>
<feature type="compositionally biased region" description="Basic and acidic residues" evidence="14">
    <location>
        <begin position="2447"/>
        <end position="2479"/>
    </location>
</feature>
<dbReference type="CDD" id="cd21193">
    <property type="entry name" value="CH_beta_spectrin_rpt1"/>
    <property type="match status" value="1"/>
</dbReference>
<dbReference type="GO" id="GO:0005874">
    <property type="term" value="C:microtubule"/>
    <property type="evidence" value="ECO:0007669"/>
    <property type="project" value="UniProtKB-KW"/>
</dbReference>
<feature type="compositionally biased region" description="Polar residues" evidence="14">
    <location>
        <begin position="2640"/>
        <end position="2659"/>
    </location>
</feature>
<dbReference type="PROSITE" id="PS50003">
    <property type="entry name" value="PH_DOMAIN"/>
    <property type="match status" value="1"/>
</dbReference>
<feature type="compositionally biased region" description="Basic residues" evidence="14">
    <location>
        <begin position="2497"/>
        <end position="2506"/>
    </location>
</feature>
<evidence type="ECO:0000256" key="11">
    <source>
        <dbReference type="ARBA" id="ARBA00023212"/>
    </source>
</evidence>
<dbReference type="SUPFAM" id="SSF50044">
    <property type="entry name" value="SH3-domain"/>
    <property type="match status" value="1"/>
</dbReference>
<accession>A0A443SRN5</accession>
<evidence type="ECO:0000256" key="4">
    <source>
        <dbReference type="ARBA" id="ARBA00022467"/>
    </source>
</evidence>
<keyword evidence="3 12" id="KW-0728">SH3 domain</keyword>
<dbReference type="Pfam" id="PF00435">
    <property type="entry name" value="Spectrin"/>
    <property type="match status" value="19"/>
</dbReference>
<evidence type="ECO:0000256" key="12">
    <source>
        <dbReference type="PROSITE-ProRule" id="PRU00192"/>
    </source>
</evidence>
<evidence type="ECO:0000256" key="9">
    <source>
        <dbReference type="ARBA" id="ARBA00022737"/>
    </source>
</evidence>
<dbReference type="InterPro" id="IPR001589">
    <property type="entry name" value="Actinin_actin-bd_CS"/>
</dbReference>
<feature type="coiled-coil region" evidence="13">
    <location>
        <begin position="1983"/>
        <end position="2017"/>
    </location>
</feature>
<feature type="region of interest" description="Disordered" evidence="14">
    <location>
        <begin position="2495"/>
        <end position="2514"/>
    </location>
</feature>
<dbReference type="InterPro" id="IPR041681">
    <property type="entry name" value="PH_9"/>
</dbReference>
<proteinExistence type="inferred from homology"/>
<dbReference type="STRING" id="299467.A0A443SRN5"/>
<feature type="coiled-coil region" evidence="13">
    <location>
        <begin position="764"/>
        <end position="798"/>
    </location>
</feature>
<dbReference type="InterPro" id="IPR036028">
    <property type="entry name" value="SH3-like_dom_sf"/>
</dbReference>
<feature type="compositionally biased region" description="Pro residues" evidence="14">
    <location>
        <begin position="2694"/>
        <end position="2718"/>
    </location>
</feature>
<dbReference type="GO" id="GO:0005543">
    <property type="term" value="F:phospholipid binding"/>
    <property type="evidence" value="ECO:0007669"/>
    <property type="project" value="InterPro"/>
</dbReference>
<dbReference type="PROSITE" id="PS00019">
    <property type="entry name" value="ACTININ_1"/>
    <property type="match status" value="1"/>
</dbReference>
<keyword evidence="11" id="KW-0206">Cytoskeleton</keyword>
<dbReference type="SMART" id="SM00233">
    <property type="entry name" value="PH"/>
    <property type="match status" value="1"/>
</dbReference>
<dbReference type="Pfam" id="PF00307">
    <property type="entry name" value="CH"/>
    <property type="match status" value="2"/>
</dbReference>
<keyword evidence="13" id="KW-0175">Coiled coil</keyword>
<dbReference type="VEuPathDB" id="VectorBase:LDEU001915"/>
<comment type="similarity">
    <text evidence="2">Belongs to the spectrin family.</text>
</comment>
<dbReference type="Pfam" id="PF00018">
    <property type="entry name" value="SH3_1"/>
    <property type="match status" value="1"/>
</dbReference>
<dbReference type="Gene3D" id="1.20.58.60">
    <property type="match status" value="15"/>
</dbReference>
<dbReference type="OrthoDB" id="9942256at2759"/>
<feature type="region of interest" description="Disordered" evidence="14">
    <location>
        <begin position="2687"/>
        <end position="2792"/>
    </location>
</feature>
<dbReference type="FunFam" id="1.20.58.60:FF:000145">
    <property type="entry name" value="Spectrin beta chain, non-erythrocytic"/>
    <property type="match status" value="1"/>
</dbReference>
<dbReference type="GO" id="GO:0016020">
    <property type="term" value="C:membrane"/>
    <property type="evidence" value="ECO:0007669"/>
    <property type="project" value="UniProtKB-ARBA"/>
</dbReference>
<evidence type="ECO:0000256" key="6">
    <source>
        <dbReference type="ARBA" id="ARBA00022553"/>
    </source>
</evidence>
<dbReference type="PROSITE" id="PS50002">
    <property type="entry name" value="SH3"/>
    <property type="match status" value="1"/>
</dbReference>
<evidence type="ECO:0000259" key="15">
    <source>
        <dbReference type="PROSITE" id="PS50002"/>
    </source>
</evidence>
<feature type="non-terminal residue" evidence="18">
    <location>
        <position position="1"/>
    </location>
</feature>
<feature type="coiled-coil region" evidence="13">
    <location>
        <begin position="1779"/>
        <end position="1839"/>
    </location>
</feature>
<feature type="coiled-coil region" evidence="13">
    <location>
        <begin position="1659"/>
        <end position="1693"/>
    </location>
</feature>
<protein>
    <submittedName>
        <fullName evidence="18">Spectrin beta chain: non-erythrocytic 1-like protein</fullName>
    </submittedName>
</protein>